<gene>
    <name evidence="5" type="ORF">ESU54_12410</name>
</gene>
<comment type="caution">
    <text evidence="5">The sequence shown here is derived from an EMBL/GenBank/DDBJ whole genome shotgun (WGS) entry which is preliminary data.</text>
</comment>
<accession>A0A5C6YZT5</accession>
<dbReference type="Proteomes" id="UP000321497">
    <property type="component" value="Unassembled WGS sequence"/>
</dbReference>
<dbReference type="AlphaFoldDB" id="A0A5C6YZT5"/>
<evidence type="ECO:0000256" key="3">
    <source>
        <dbReference type="ARBA" id="ARBA00022729"/>
    </source>
</evidence>
<dbReference type="InterPro" id="IPR018900">
    <property type="entry name" value="Curli_CsgE"/>
</dbReference>
<dbReference type="Pfam" id="PF10627">
    <property type="entry name" value="CsgE"/>
    <property type="match status" value="1"/>
</dbReference>
<reference evidence="5 6" key="1">
    <citation type="submission" date="2019-08" db="EMBL/GenBank/DDBJ databases">
        <title>Genome of Aequorivita antarctica SW49 (type strain).</title>
        <authorList>
            <person name="Bowman J.P."/>
        </authorList>
    </citation>
    <scope>NUCLEOTIDE SEQUENCE [LARGE SCALE GENOMIC DNA]</scope>
    <source>
        <strain evidence="5 6">SW49</strain>
    </source>
</reference>
<evidence type="ECO:0000256" key="1">
    <source>
        <dbReference type="ARBA" id="ARBA00003989"/>
    </source>
</evidence>
<evidence type="ECO:0000256" key="4">
    <source>
        <dbReference type="SAM" id="SignalP"/>
    </source>
</evidence>
<feature type="chain" id="PRO_5022874882" description="Curli production assembly/transport component CsgE" evidence="4">
    <location>
        <begin position="30"/>
        <end position="266"/>
    </location>
</feature>
<comment type="function">
    <text evidence="1">May be involved in the biogenesis of curli organelles.</text>
</comment>
<proteinExistence type="predicted"/>
<evidence type="ECO:0000256" key="2">
    <source>
        <dbReference type="ARBA" id="ARBA00014024"/>
    </source>
</evidence>
<protein>
    <recommendedName>
        <fullName evidence="2">Curli production assembly/transport component CsgE</fullName>
    </recommendedName>
</protein>
<evidence type="ECO:0000313" key="5">
    <source>
        <dbReference type="EMBL" id="TXD72607.1"/>
    </source>
</evidence>
<keyword evidence="6" id="KW-1185">Reference proteome</keyword>
<organism evidence="5 6">
    <name type="scientific">Aequorivita antarctica</name>
    <dbReference type="NCBI Taxonomy" id="153266"/>
    <lineage>
        <taxon>Bacteria</taxon>
        <taxon>Pseudomonadati</taxon>
        <taxon>Bacteroidota</taxon>
        <taxon>Flavobacteriia</taxon>
        <taxon>Flavobacteriales</taxon>
        <taxon>Flavobacteriaceae</taxon>
        <taxon>Aequorivita</taxon>
    </lineage>
</organism>
<evidence type="ECO:0000313" key="6">
    <source>
        <dbReference type="Proteomes" id="UP000321497"/>
    </source>
</evidence>
<dbReference type="InterPro" id="IPR053722">
    <property type="entry name" value="Curli_assembly_CsgC/AgfC"/>
</dbReference>
<keyword evidence="3 4" id="KW-0732">Signal</keyword>
<dbReference type="EMBL" id="VORT01000008">
    <property type="protein sequence ID" value="TXD72607.1"/>
    <property type="molecule type" value="Genomic_DNA"/>
</dbReference>
<feature type="signal peptide" evidence="4">
    <location>
        <begin position="1"/>
        <end position="29"/>
    </location>
</feature>
<sequence>MIQFQKYIFKNLKNFTLLLILFLSVSVSAQIYNKEFVAKIYVKQDSEFFTFTATAENLTPTDVNLRYDFSVFKKDNNNNTSKNNQSNLLFLKGNEKKILSSVAINYSEEGKIILLLVLYDIDDRPVGQDRIELNSDNGYQKVVKDELSVHEKQENRDEAAPQDGVIVGGLVLEKTLTKAGRDFYKYFYSDYYNRQVNTKKNIFIEEVPGKFRNTRISVKIDDQLLWQFFSQPKKSFLQTMAKSALDRCIAYLQKLEKQKDETLTRY</sequence>
<name>A0A5C6YZT5_9FLAO</name>
<dbReference type="Gene3D" id="2.60.40.2420">
    <property type="match status" value="1"/>
</dbReference>